<keyword evidence="2" id="KW-1185">Reference proteome</keyword>
<dbReference type="RefSeq" id="WP_166139187.1">
    <property type="nucleotide sequence ID" value="NZ_JAAOBY010000016.1"/>
</dbReference>
<dbReference type="Proteomes" id="UP000621670">
    <property type="component" value="Unassembled WGS sequence"/>
</dbReference>
<accession>A0ABR7JJL0</accession>
<reference evidence="1 2" key="1">
    <citation type="submission" date="2020-08" db="EMBL/GenBank/DDBJ databases">
        <title>Description of novel Flavobacterium F-400 isolate.</title>
        <authorList>
            <person name="Saticioglu I."/>
            <person name="Duman M."/>
            <person name="Altun S."/>
        </authorList>
    </citation>
    <scope>NUCLEOTIDE SEQUENCE [LARGE SCALE GENOMIC DNA]</scope>
    <source>
        <strain evidence="1 2">F-400</strain>
    </source>
</reference>
<evidence type="ECO:0008006" key="3">
    <source>
        <dbReference type="Google" id="ProtNLM"/>
    </source>
</evidence>
<evidence type="ECO:0000313" key="2">
    <source>
        <dbReference type="Proteomes" id="UP000621670"/>
    </source>
</evidence>
<protein>
    <recommendedName>
        <fullName evidence="3">DNA-binding protein</fullName>
    </recommendedName>
</protein>
<evidence type="ECO:0000313" key="1">
    <source>
        <dbReference type="EMBL" id="MBC5864677.1"/>
    </source>
</evidence>
<gene>
    <name evidence="1" type="ORF">H8R26_14710</name>
</gene>
<dbReference type="EMBL" id="JACRUM010000017">
    <property type="protein sequence ID" value="MBC5864677.1"/>
    <property type="molecule type" value="Genomic_DNA"/>
</dbReference>
<sequence length="87" mass="10204">MTVETKEIINYLRINNGRNLSNSKAEFFRNVAFDLLQKFETRTYSEVEQFCEFLLESAKSAQIKILGVESTAERIKDEDFYRNALNN</sequence>
<proteinExistence type="predicted"/>
<organism evidence="1 2">
    <name type="scientific">Flavobacterium turcicum</name>
    <dbReference type="NCBI Taxonomy" id="2764718"/>
    <lineage>
        <taxon>Bacteria</taxon>
        <taxon>Pseudomonadati</taxon>
        <taxon>Bacteroidota</taxon>
        <taxon>Flavobacteriia</taxon>
        <taxon>Flavobacteriales</taxon>
        <taxon>Flavobacteriaceae</taxon>
        <taxon>Flavobacterium</taxon>
    </lineage>
</organism>
<name>A0ABR7JJL0_9FLAO</name>
<comment type="caution">
    <text evidence="1">The sequence shown here is derived from an EMBL/GenBank/DDBJ whole genome shotgun (WGS) entry which is preliminary data.</text>
</comment>